<evidence type="ECO:0000256" key="5">
    <source>
        <dbReference type="PIRSR" id="PIRSR600101-2"/>
    </source>
</evidence>
<dbReference type="InterPro" id="IPR052896">
    <property type="entry name" value="GGT-like_enzyme"/>
</dbReference>
<comment type="catalytic activity">
    <reaction evidence="2 6">
        <text>glutathione + H2O = L-cysteinylglycine + L-glutamate</text>
        <dbReference type="Rhea" id="RHEA:28807"/>
        <dbReference type="ChEBI" id="CHEBI:15377"/>
        <dbReference type="ChEBI" id="CHEBI:29985"/>
        <dbReference type="ChEBI" id="CHEBI:57925"/>
        <dbReference type="ChEBI" id="CHEBI:61694"/>
        <dbReference type="EC" id="3.4.19.13"/>
    </reaction>
</comment>
<evidence type="ECO:0000256" key="1">
    <source>
        <dbReference type="ARBA" id="ARBA00001049"/>
    </source>
</evidence>
<evidence type="ECO:0000256" key="2">
    <source>
        <dbReference type="ARBA" id="ARBA00001089"/>
    </source>
</evidence>
<dbReference type="AlphaFoldDB" id="A0A1M6TM88"/>
<sequence>MRRIPAKLYGLIWGVLMWIPLSHAPAQVFGHGGGDRLVGASFATRSPVLARRGMAATSQPLATQVALDILKRGGSAVDAAIAANAVLGLMEPTGCGIGGDLFAIVWDPETRKLYGLNASGRSPQGLSFETMVAEAQRLQPPASGEPPTIPLWGVLPVTVPGAVDGWFALHARFGRLPMREVLAPAIRYAREGFPVSQVIAYYWARNLERFQENRHLIPEFDNALQTFFPDGRAPREGEIFRNPDLARTYELLAEQGRDAFYQGPIAETIDAYMRRIGGYLRKADLAAHRSEWVEPVSVTYRGYEVYELPPNGQGIAVLQMLNILEGFDLKAMGWGSADYLHVMAEAKRLVFEDRARFYADPDFYDIPLERLLSKAYAAERRRLIRMDTVMATVGPGLDEPLPDGDTIYLTVADSSGMMVSLIQSNYTGMGSGLVPDGSGFMLQNRGALFALLPDHPNAYAPGKRPFHTIIPGFVMKDGEPWLSFGVMGGDMQPQGHVQVLTNLIDFGMNVQEAGDAARWRHIGGRTPLGTREGSGVLLLESGFDPAVVRELERRGHRVRFTRGAFGGYQAILRDSSGVYHGASEMRKDGQAAGY</sequence>
<dbReference type="PANTHER" id="PTHR43881:SF1">
    <property type="entry name" value="GAMMA-GLUTAMYLTRANSPEPTIDASE (AFU_ORTHOLOGUE AFUA_4G13580)"/>
    <property type="match status" value="1"/>
</dbReference>
<dbReference type="PANTHER" id="PTHR43881">
    <property type="entry name" value="GAMMA-GLUTAMYLTRANSPEPTIDASE (AFU_ORTHOLOGUE AFUA_4G13580)"/>
    <property type="match status" value="1"/>
</dbReference>
<dbReference type="Proteomes" id="UP000185812">
    <property type="component" value="Unassembled WGS sequence"/>
</dbReference>
<comment type="catalytic activity">
    <reaction evidence="3 6">
        <text>an N-terminal (5-L-glutamyl)-[peptide] + an alpha-amino acid = 5-L-glutamyl amino acid + an N-terminal L-alpha-aminoacyl-[peptide]</text>
        <dbReference type="Rhea" id="RHEA:23904"/>
        <dbReference type="Rhea" id="RHEA-COMP:9780"/>
        <dbReference type="Rhea" id="RHEA-COMP:9795"/>
        <dbReference type="ChEBI" id="CHEBI:77644"/>
        <dbReference type="ChEBI" id="CHEBI:78597"/>
        <dbReference type="ChEBI" id="CHEBI:78599"/>
        <dbReference type="ChEBI" id="CHEBI:78608"/>
        <dbReference type="EC" id="2.3.2.2"/>
    </reaction>
</comment>
<keyword evidence="6" id="KW-0317">Glutathione biosynthesis</keyword>
<dbReference type="GO" id="GO:0006750">
    <property type="term" value="P:glutathione biosynthetic process"/>
    <property type="evidence" value="ECO:0007669"/>
    <property type="project" value="UniProtKB-KW"/>
</dbReference>
<dbReference type="SUPFAM" id="SSF56235">
    <property type="entry name" value="N-terminal nucleophile aminohydrolases (Ntn hydrolases)"/>
    <property type="match status" value="1"/>
</dbReference>
<dbReference type="Gene3D" id="3.60.20.40">
    <property type="match status" value="1"/>
</dbReference>
<dbReference type="UniPathway" id="UPA00204"/>
<dbReference type="EC" id="2.3.2.2" evidence="6"/>
<dbReference type="STRING" id="633813.SAMN04488087_1453"/>
<dbReference type="EMBL" id="FRAU01000004">
    <property type="protein sequence ID" value="SHK58077.1"/>
    <property type="molecule type" value="Genomic_DNA"/>
</dbReference>
<dbReference type="NCBIfam" id="TIGR00066">
    <property type="entry name" value="g_glut_trans"/>
    <property type="match status" value="1"/>
</dbReference>
<dbReference type="Pfam" id="PF01019">
    <property type="entry name" value="G_glu_transpept"/>
    <property type="match status" value="1"/>
</dbReference>
<evidence type="ECO:0000256" key="6">
    <source>
        <dbReference type="RuleBase" id="RU368036"/>
    </source>
</evidence>
<evidence type="ECO:0000313" key="7">
    <source>
        <dbReference type="EMBL" id="SHK58077.1"/>
    </source>
</evidence>
<dbReference type="Gene3D" id="1.10.246.130">
    <property type="match status" value="1"/>
</dbReference>
<keyword evidence="8" id="KW-1185">Reference proteome</keyword>
<dbReference type="GO" id="GO:0036374">
    <property type="term" value="F:glutathione hydrolase activity"/>
    <property type="evidence" value="ECO:0007669"/>
    <property type="project" value="UniProtKB-UniRule"/>
</dbReference>
<gene>
    <name evidence="7" type="ORF">SAMN04488087_1453</name>
</gene>
<dbReference type="InterPro" id="IPR000101">
    <property type="entry name" value="GGT_peptidase"/>
</dbReference>
<dbReference type="InterPro" id="IPR043137">
    <property type="entry name" value="GGT_ssub_C"/>
</dbReference>
<keyword evidence="6" id="KW-0012">Acyltransferase</keyword>
<accession>A0A1M6TM88</accession>
<evidence type="ECO:0000256" key="3">
    <source>
        <dbReference type="ARBA" id="ARBA00047417"/>
    </source>
</evidence>
<dbReference type="InterPro" id="IPR029055">
    <property type="entry name" value="Ntn_hydrolases_N"/>
</dbReference>
<protein>
    <recommendedName>
        <fullName evidence="6">Glutathione hydrolase proenzyme</fullName>
        <ecNumber evidence="6">2.3.2.2</ecNumber>
        <ecNumber evidence="6">3.4.19.13</ecNumber>
    </recommendedName>
    <component>
        <recommendedName>
            <fullName evidence="6">Glutathione hydrolase large chain</fullName>
        </recommendedName>
    </component>
    <component>
        <recommendedName>
            <fullName evidence="6">Glutathione hydrolase small chain</fullName>
        </recommendedName>
    </component>
</protein>
<dbReference type="OrthoDB" id="9781342at2"/>
<evidence type="ECO:0000313" key="8">
    <source>
        <dbReference type="Proteomes" id="UP000185812"/>
    </source>
</evidence>
<feature type="binding site" evidence="5">
    <location>
        <position position="489"/>
    </location>
    <ligand>
        <name>L-glutamate</name>
        <dbReference type="ChEBI" id="CHEBI:29985"/>
    </ligand>
</feature>
<dbReference type="GO" id="GO:0006751">
    <property type="term" value="P:glutathione catabolic process"/>
    <property type="evidence" value="ECO:0007669"/>
    <property type="project" value="UniProtKB-UniRule"/>
</dbReference>
<keyword evidence="6" id="KW-0865">Zymogen</keyword>
<evidence type="ECO:0000256" key="4">
    <source>
        <dbReference type="PIRSR" id="PIRSR600101-1"/>
    </source>
</evidence>
<dbReference type="GO" id="GO:0103068">
    <property type="term" value="F:leukotriene C4 gamma-glutamyl transferase activity"/>
    <property type="evidence" value="ECO:0007669"/>
    <property type="project" value="UniProtKB-EC"/>
</dbReference>
<dbReference type="InterPro" id="IPR043138">
    <property type="entry name" value="GGT_lsub"/>
</dbReference>
<dbReference type="EC" id="3.4.19.13" evidence="6"/>
<comment type="similarity">
    <text evidence="6">Belongs to the gamma-glutamyltransferase family.</text>
</comment>
<proteinExistence type="inferred from homology"/>
<comment type="PTM">
    <text evidence="6">Cleaved by autocatalysis into a large and a small subunit.</text>
</comment>
<dbReference type="RefSeq" id="WP_072715312.1">
    <property type="nucleotide sequence ID" value="NZ_FRAU01000004.1"/>
</dbReference>
<comment type="subunit">
    <text evidence="6">This enzyme consists of two polypeptide chains, which are synthesized in precursor form from a single polypeptide.</text>
</comment>
<keyword evidence="6" id="KW-0378">Hydrolase</keyword>
<organism evidence="7 8">
    <name type="scientific">Rhodothermus profundi</name>
    <dbReference type="NCBI Taxonomy" id="633813"/>
    <lineage>
        <taxon>Bacteria</taxon>
        <taxon>Pseudomonadati</taxon>
        <taxon>Rhodothermota</taxon>
        <taxon>Rhodothermia</taxon>
        <taxon>Rhodothermales</taxon>
        <taxon>Rhodothermaceae</taxon>
        <taxon>Rhodothermus</taxon>
    </lineage>
</organism>
<dbReference type="PRINTS" id="PR01210">
    <property type="entry name" value="GGTRANSPTASE"/>
</dbReference>
<reference evidence="8" key="1">
    <citation type="submission" date="2016-11" db="EMBL/GenBank/DDBJ databases">
        <authorList>
            <person name="Varghese N."/>
            <person name="Submissions S."/>
        </authorList>
    </citation>
    <scope>NUCLEOTIDE SEQUENCE [LARGE SCALE GENOMIC DNA]</scope>
    <source>
        <strain evidence="8">DSM 22212</strain>
    </source>
</reference>
<name>A0A1M6TM88_9BACT</name>
<comment type="pathway">
    <text evidence="6">Sulfur metabolism; glutathione metabolism.</text>
</comment>
<comment type="catalytic activity">
    <reaction evidence="1 6">
        <text>an S-substituted glutathione + H2O = an S-substituted L-cysteinylglycine + L-glutamate</text>
        <dbReference type="Rhea" id="RHEA:59468"/>
        <dbReference type="ChEBI" id="CHEBI:15377"/>
        <dbReference type="ChEBI" id="CHEBI:29985"/>
        <dbReference type="ChEBI" id="CHEBI:90779"/>
        <dbReference type="ChEBI" id="CHEBI:143103"/>
        <dbReference type="EC" id="3.4.19.13"/>
    </reaction>
</comment>
<feature type="active site" description="Nucleophile" evidence="4">
    <location>
        <position position="406"/>
    </location>
</feature>
<keyword evidence="6 7" id="KW-0808">Transferase</keyword>